<dbReference type="InterPro" id="IPR036465">
    <property type="entry name" value="vWFA_dom_sf"/>
</dbReference>
<feature type="compositionally biased region" description="Low complexity" evidence="1">
    <location>
        <begin position="255"/>
        <end position="278"/>
    </location>
</feature>
<feature type="compositionally biased region" description="Basic and acidic residues" evidence="1">
    <location>
        <begin position="291"/>
        <end position="305"/>
    </location>
</feature>
<evidence type="ECO:0008006" key="4">
    <source>
        <dbReference type="Google" id="ProtNLM"/>
    </source>
</evidence>
<sequence>MSATHLNPGTDQQVRPTGAWLRLSAAMAEMVVDLADRDDLAVVCAPNAGRGAPGCFLPNLAQIEIDGTHLGSVDVNTCNPLRSGDISRYPALWGVLAHEAAHARHTRWDPPQGVDGAQVEAAILLEEPRIEGRQLTRRPVDQRWLRSSAGKIVLDDFDPSQQMDAWQAAHLAALMLGRRDAGVFTDREVKDVEQAIALVLGAPLLRDLQDIWRAALATGDEDAAGMLELGRRWCKLLGQDPEQPREGSGDGQQGNGNPSGNPGQQEQQGQQGPAPASPLGKAVSEAVRAVQKSEDRKHSKERRAAEQTAKAIADAERAREQAAKVFNREPGGANPGGYGGATRIVGTRRPLPAEDAMARQLARQLRNAAHRERATTVTTSPVPPGRLRMRGALAAAAQRAAGQMPTAEPFVQVTRRQVPNPPLRVGIACDVSGSMKPFEDPIASTAYVLNKAASHVTDAVAATVIYGYEVRAVTFPGEAPTKVREFAAVDGCHQLGAAVQALDIALGLYKPGAARLLVIVSDGRYSEHEKRAAQKEVTRLVKSGCAVLWIALGEAFPLEGAHLVKLDDPSKAAAVIGQAAVRALRTA</sequence>
<dbReference type="AlphaFoldDB" id="A0A7W3N1R4"/>
<protein>
    <recommendedName>
        <fullName evidence="4">VWA domain-containing protein</fullName>
    </recommendedName>
</protein>
<evidence type="ECO:0000313" key="3">
    <source>
        <dbReference type="Proteomes" id="UP000539313"/>
    </source>
</evidence>
<name>A0A7W3N1R4_9ACTN</name>
<keyword evidence="3" id="KW-1185">Reference proteome</keyword>
<dbReference type="SUPFAM" id="SSF53300">
    <property type="entry name" value="vWA-like"/>
    <property type="match status" value="1"/>
</dbReference>
<evidence type="ECO:0000256" key="1">
    <source>
        <dbReference type="SAM" id="MobiDB-lite"/>
    </source>
</evidence>
<gene>
    <name evidence="2" type="ORF">HNR21_004766</name>
</gene>
<dbReference type="Proteomes" id="UP000539313">
    <property type="component" value="Unassembled WGS sequence"/>
</dbReference>
<accession>A0A7W3N1R4</accession>
<organism evidence="2 3">
    <name type="scientific">Thermomonospora cellulosilytica</name>
    <dbReference type="NCBI Taxonomy" id="1411118"/>
    <lineage>
        <taxon>Bacteria</taxon>
        <taxon>Bacillati</taxon>
        <taxon>Actinomycetota</taxon>
        <taxon>Actinomycetes</taxon>
        <taxon>Streptosporangiales</taxon>
        <taxon>Thermomonosporaceae</taxon>
        <taxon>Thermomonospora</taxon>
    </lineage>
</organism>
<evidence type="ECO:0000313" key="2">
    <source>
        <dbReference type="EMBL" id="MBA9005884.1"/>
    </source>
</evidence>
<dbReference type="RefSeq" id="WP_182706942.1">
    <property type="nucleotide sequence ID" value="NZ_JACJII010000001.1"/>
</dbReference>
<proteinExistence type="predicted"/>
<dbReference type="EMBL" id="JACJII010000001">
    <property type="protein sequence ID" value="MBA9005884.1"/>
    <property type="molecule type" value="Genomic_DNA"/>
</dbReference>
<comment type="caution">
    <text evidence="2">The sequence shown here is derived from an EMBL/GenBank/DDBJ whole genome shotgun (WGS) entry which is preliminary data.</text>
</comment>
<feature type="region of interest" description="Disordered" evidence="1">
    <location>
        <begin position="239"/>
        <end position="311"/>
    </location>
</feature>
<feature type="region of interest" description="Disordered" evidence="1">
    <location>
        <begin position="367"/>
        <end position="386"/>
    </location>
</feature>
<reference evidence="2 3" key="1">
    <citation type="submission" date="2020-08" db="EMBL/GenBank/DDBJ databases">
        <title>Sequencing the genomes of 1000 actinobacteria strains.</title>
        <authorList>
            <person name="Klenk H.-P."/>
        </authorList>
    </citation>
    <scope>NUCLEOTIDE SEQUENCE [LARGE SCALE GENOMIC DNA]</scope>
    <source>
        <strain evidence="2 3">DSM 45823</strain>
    </source>
</reference>